<keyword evidence="2" id="KW-1185">Reference proteome</keyword>
<gene>
    <name evidence="1" type="ORF">CPter291_3273</name>
</gene>
<accession>A0ABM5Z9J6</accession>
<evidence type="ECO:0000313" key="1">
    <source>
        <dbReference type="EMBL" id="AMP15510.1"/>
    </source>
</evidence>
<organism evidence="1 2">
    <name type="scientific">Collimonas pratensis</name>
    <dbReference type="NCBI Taxonomy" id="279113"/>
    <lineage>
        <taxon>Bacteria</taxon>
        <taxon>Pseudomonadati</taxon>
        <taxon>Pseudomonadota</taxon>
        <taxon>Betaproteobacteria</taxon>
        <taxon>Burkholderiales</taxon>
        <taxon>Oxalobacteraceae</taxon>
        <taxon>Collimonas</taxon>
    </lineage>
</organism>
<proteinExistence type="predicted"/>
<evidence type="ECO:0000313" key="2">
    <source>
        <dbReference type="Proteomes" id="UP000074914"/>
    </source>
</evidence>
<dbReference type="Proteomes" id="UP000074914">
    <property type="component" value="Chromosome"/>
</dbReference>
<protein>
    <submittedName>
        <fullName evidence="1">Uncharacterized protein</fullName>
    </submittedName>
</protein>
<reference evidence="1 2" key="1">
    <citation type="submission" date="2015-11" db="EMBL/GenBank/DDBJ databases">
        <title>Exploring the genomic traits of fungus-feeding bacterial genus Collimonas.</title>
        <authorList>
            <person name="Song C."/>
            <person name="Schmidt R."/>
            <person name="de Jager V."/>
            <person name="Krzyzanowska D."/>
            <person name="Jongedijk E."/>
            <person name="Cankar K."/>
            <person name="Beekwilder J."/>
            <person name="van Veen A."/>
            <person name="de Boer W."/>
            <person name="van Veen J.A."/>
            <person name="Garbeva P."/>
        </authorList>
    </citation>
    <scope>NUCLEOTIDE SEQUENCE [LARGE SCALE GENOMIC DNA]</scope>
    <source>
        <strain evidence="1 2">Ter291</strain>
    </source>
</reference>
<dbReference type="EMBL" id="CP013236">
    <property type="protein sequence ID" value="AMP15510.1"/>
    <property type="molecule type" value="Genomic_DNA"/>
</dbReference>
<sequence length="84" mass="9291">MREREVMALFTDFDVVLSRKQIWKLLVKGQGDKAPGEGGTCGRVNALIGKRKLLVSRGERIDPSTNKLQELVGLPVANQLPLFS</sequence>
<name>A0ABM5Z9J6_9BURK</name>